<evidence type="ECO:0000256" key="4">
    <source>
        <dbReference type="ARBA" id="ARBA00022782"/>
    </source>
</evidence>
<evidence type="ECO:0000259" key="13">
    <source>
        <dbReference type="PROSITE" id="PS50137"/>
    </source>
</evidence>
<accession>A6IZJ9</accession>
<keyword evidence="7" id="KW-0539">Nucleus</keyword>
<feature type="region of interest" description="Disordered" evidence="12">
    <location>
        <begin position="1"/>
        <end position="55"/>
    </location>
</feature>
<protein>
    <recommendedName>
        <fullName evidence="10">Adenosine deaminase domain-containing protein 2</fullName>
    </recommendedName>
</protein>
<evidence type="ECO:0000256" key="2">
    <source>
        <dbReference type="ARBA" id="ARBA00004496"/>
    </source>
</evidence>
<dbReference type="SMART" id="SM00358">
    <property type="entry name" value="DSRM"/>
    <property type="match status" value="1"/>
</dbReference>
<keyword evidence="6 11" id="KW-0694">RNA-binding</keyword>
<evidence type="ECO:0000313" key="15">
    <source>
        <dbReference type="Proteomes" id="UP000234681"/>
    </source>
</evidence>
<feature type="region of interest" description="Disordered" evidence="12">
    <location>
        <begin position="167"/>
        <end position="194"/>
    </location>
</feature>
<dbReference type="Gene3D" id="3.30.160.20">
    <property type="match status" value="1"/>
</dbReference>
<comment type="function">
    <text evidence="8">Required for male fertility and normal male germ cell differentiation.</text>
</comment>
<evidence type="ECO:0000256" key="5">
    <source>
        <dbReference type="ARBA" id="ARBA00022871"/>
    </source>
</evidence>
<dbReference type="FunFam" id="3.30.160.20:FF:000056">
    <property type="entry name" value="Adenosine deaminase domain-containing 2"/>
    <property type="match status" value="1"/>
</dbReference>
<dbReference type="GO" id="GO:0030154">
    <property type="term" value="P:cell differentiation"/>
    <property type="evidence" value="ECO:0007669"/>
    <property type="project" value="UniProtKB-KW"/>
</dbReference>
<dbReference type="AlphaFoldDB" id="A6IZJ9"/>
<feature type="compositionally biased region" description="Low complexity" evidence="12">
    <location>
        <begin position="167"/>
        <end position="177"/>
    </location>
</feature>
<dbReference type="EMBL" id="CH473972">
    <property type="protein sequence ID" value="EDL92677.1"/>
    <property type="molecule type" value="Genomic_DNA"/>
</dbReference>
<dbReference type="PROSITE" id="PS50137">
    <property type="entry name" value="DS_RBD"/>
    <property type="match status" value="1"/>
</dbReference>
<dbReference type="GO" id="GO:0005634">
    <property type="term" value="C:nucleus"/>
    <property type="evidence" value="ECO:0007669"/>
    <property type="project" value="UniProtKB-SubCell"/>
</dbReference>
<sequence>MANVDEGGRRRPRLAASLQISPGPWRPSGGQESTEVEDGAPGTDESGVAREQEVHGEACKALEGSVLSPGPAGDFPMALRGLSLLPKDPSPAQAMALLTQYMANLGVSLTFLEDQTADPGSSFSVCAELDGLVCPAGTGSSKLEAKQQAALSALQYIQKQLERPGHPLQGSSAAALSPPGPTGPGGLALKAIGG</sequence>
<proteinExistence type="inferred from homology"/>
<gene>
    <name evidence="14" type="ORF">rCG_51254</name>
</gene>
<name>A6IZJ9_RAT</name>
<keyword evidence="5" id="KW-0744">Spermatogenesis</keyword>
<evidence type="ECO:0000256" key="8">
    <source>
        <dbReference type="ARBA" id="ARBA00059681"/>
    </source>
</evidence>
<dbReference type="SUPFAM" id="SSF54768">
    <property type="entry name" value="dsRNA-binding domain-like"/>
    <property type="match status" value="1"/>
</dbReference>
<dbReference type="GO" id="GO:0005737">
    <property type="term" value="C:cytoplasm"/>
    <property type="evidence" value="ECO:0007669"/>
    <property type="project" value="UniProtKB-SubCell"/>
</dbReference>
<keyword evidence="3" id="KW-0963">Cytoplasm</keyword>
<reference evidence="15" key="1">
    <citation type="submission" date="2005-09" db="EMBL/GenBank/DDBJ databases">
        <authorList>
            <person name="Mural R.J."/>
            <person name="Li P.W."/>
            <person name="Adams M.D."/>
            <person name="Amanatides P.G."/>
            <person name="Baden-Tillson H."/>
            <person name="Barnstead M."/>
            <person name="Chin S.H."/>
            <person name="Dew I."/>
            <person name="Evans C.A."/>
            <person name="Ferriera S."/>
            <person name="Flanigan M."/>
            <person name="Fosler C."/>
            <person name="Glodek A."/>
            <person name="Gu Z."/>
            <person name="Holt R.A."/>
            <person name="Jennings D."/>
            <person name="Kraft C.L."/>
            <person name="Lu F."/>
            <person name="Nguyen T."/>
            <person name="Nusskern D.R."/>
            <person name="Pfannkoch C.M."/>
            <person name="Sitter C."/>
            <person name="Sutton G.G."/>
            <person name="Venter J.C."/>
            <person name="Wang Z."/>
            <person name="Woodage T."/>
            <person name="Zheng X.H."/>
            <person name="Zhong F."/>
        </authorList>
    </citation>
    <scope>NUCLEOTIDE SEQUENCE [LARGE SCALE GENOMIC DNA]</scope>
    <source>
        <strain>BN</strain>
        <strain evidence="15">Sprague-Dawley</strain>
    </source>
</reference>
<evidence type="ECO:0000256" key="7">
    <source>
        <dbReference type="ARBA" id="ARBA00023242"/>
    </source>
</evidence>
<comment type="subcellular location">
    <subcellularLocation>
        <location evidence="2">Cytoplasm</location>
    </subcellularLocation>
    <subcellularLocation>
        <location evidence="1">Nucleus</location>
    </subcellularLocation>
</comment>
<evidence type="ECO:0000256" key="12">
    <source>
        <dbReference type="SAM" id="MobiDB-lite"/>
    </source>
</evidence>
<evidence type="ECO:0000256" key="6">
    <source>
        <dbReference type="ARBA" id="ARBA00022884"/>
    </source>
</evidence>
<dbReference type="GO" id="GO:0007283">
    <property type="term" value="P:spermatogenesis"/>
    <property type="evidence" value="ECO:0007669"/>
    <property type="project" value="UniProtKB-KW"/>
</dbReference>
<evidence type="ECO:0000256" key="3">
    <source>
        <dbReference type="ARBA" id="ARBA00022490"/>
    </source>
</evidence>
<evidence type="ECO:0000256" key="11">
    <source>
        <dbReference type="PROSITE-ProRule" id="PRU00266"/>
    </source>
</evidence>
<feature type="domain" description="DRBM" evidence="13">
    <location>
        <begin position="90"/>
        <end position="159"/>
    </location>
</feature>
<keyword evidence="4" id="KW-0221">Differentiation</keyword>
<evidence type="ECO:0000313" key="14">
    <source>
        <dbReference type="EMBL" id="EDL92677.1"/>
    </source>
</evidence>
<evidence type="ECO:0000256" key="1">
    <source>
        <dbReference type="ARBA" id="ARBA00004123"/>
    </source>
</evidence>
<evidence type="ECO:0000256" key="10">
    <source>
        <dbReference type="ARBA" id="ARBA00067840"/>
    </source>
</evidence>
<comment type="similarity">
    <text evidence="9">Belongs to the ADAD family.</text>
</comment>
<dbReference type="GO" id="GO:0003723">
    <property type="term" value="F:RNA binding"/>
    <property type="evidence" value="ECO:0007669"/>
    <property type="project" value="UniProtKB-UniRule"/>
</dbReference>
<dbReference type="Proteomes" id="UP000234681">
    <property type="component" value="Chromosome 19"/>
</dbReference>
<evidence type="ECO:0000256" key="9">
    <source>
        <dbReference type="ARBA" id="ARBA00061642"/>
    </source>
</evidence>
<organism evidence="14 15">
    <name type="scientific">Rattus norvegicus</name>
    <name type="common">Rat</name>
    <dbReference type="NCBI Taxonomy" id="10116"/>
    <lineage>
        <taxon>Eukaryota</taxon>
        <taxon>Metazoa</taxon>
        <taxon>Chordata</taxon>
        <taxon>Craniata</taxon>
        <taxon>Vertebrata</taxon>
        <taxon>Euteleostomi</taxon>
        <taxon>Mammalia</taxon>
        <taxon>Eutheria</taxon>
        <taxon>Euarchontoglires</taxon>
        <taxon>Glires</taxon>
        <taxon>Rodentia</taxon>
        <taxon>Myomorpha</taxon>
        <taxon>Muroidea</taxon>
        <taxon>Muridae</taxon>
        <taxon>Murinae</taxon>
        <taxon>Rattus</taxon>
    </lineage>
</organism>
<dbReference type="Pfam" id="PF00035">
    <property type="entry name" value="dsrm"/>
    <property type="match status" value="1"/>
</dbReference>
<dbReference type="InterPro" id="IPR014720">
    <property type="entry name" value="dsRBD_dom"/>
</dbReference>